<keyword evidence="7" id="KW-1185">Reference proteome</keyword>
<evidence type="ECO:0000313" key="7">
    <source>
        <dbReference type="Proteomes" id="UP000748756"/>
    </source>
</evidence>
<dbReference type="SUPFAM" id="SSF56112">
    <property type="entry name" value="Protein kinase-like (PK-like)"/>
    <property type="match status" value="1"/>
</dbReference>
<dbReference type="PANTHER" id="PTHR37171">
    <property type="entry name" value="SERINE/THREONINE-PROTEIN KINASE YRZF-RELATED"/>
    <property type="match status" value="1"/>
</dbReference>
<evidence type="ECO:0000256" key="1">
    <source>
        <dbReference type="ARBA" id="ARBA00004340"/>
    </source>
</evidence>
<dbReference type="InterPro" id="IPR011009">
    <property type="entry name" value="Kinase-like_dom_sf"/>
</dbReference>
<dbReference type="Pfam" id="PF20147">
    <property type="entry name" value="Crinkler"/>
    <property type="match status" value="1"/>
</dbReference>
<comment type="subcellular location">
    <subcellularLocation>
        <location evidence="1">Host cell</location>
    </subcellularLocation>
    <subcellularLocation>
        <location evidence="2">Secreted</location>
    </subcellularLocation>
</comment>
<dbReference type="PROSITE" id="PS50011">
    <property type="entry name" value="PROTEIN_KINASE_DOM"/>
    <property type="match status" value="1"/>
</dbReference>
<keyword evidence="3" id="KW-0964">Secreted</keyword>
<dbReference type="InterPro" id="IPR000719">
    <property type="entry name" value="Prot_kinase_dom"/>
</dbReference>
<feature type="compositionally biased region" description="Basic and acidic residues" evidence="4">
    <location>
        <begin position="332"/>
        <end position="343"/>
    </location>
</feature>
<evidence type="ECO:0000256" key="4">
    <source>
        <dbReference type="SAM" id="MobiDB-lite"/>
    </source>
</evidence>
<feature type="region of interest" description="Disordered" evidence="4">
    <location>
        <begin position="324"/>
        <end position="352"/>
    </location>
</feature>
<dbReference type="AlphaFoldDB" id="A0A9P5S3H1"/>
<name>A0A9P5S3H1_9FUNG</name>
<evidence type="ECO:0000256" key="3">
    <source>
        <dbReference type="ARBA" id="ARBA00022525"/>
    </source>
</evidence>
<dbReference type="GO" id="GO:0005524">
    <property type="term" value="F:ATP binding"/>
    <property type="evidence" value="ECO:0007669"/>
    <property type="project" value="InterPro"/>
</dbReference>
<dbReference type="PROSITE" id="PS00109">
    <property type="entry name" value="PROTEIN_KINASE_TYR"/>
    <property type="match status" value="1"/>
</dbReference>
<proteinExistence type="predicted"/>
<evidence type="ECO:0000259" key="5">
    <source>
        <dbReference type="PROSITE" id="PS50011"/>
    </source>
</evidence>
<gene>
    <name evidence="6" type="ORF">BG015_002260</name>
</gene>
<dbReference type="EMBL" id="JAAAUQ010000144">
    <property type="protein sequence ID" value="KAF9153954.1"/>
    <property type="molecule type" value="Genomic_DNA"/>
</dbReference>
<evidence type="ECO:0000256" key="2">
    <source>
        <dbReference type="ARBA" id="ARBA00004613"/>
    </source>
</evidence>
<dbReference type="Gene3D" id="1.10.510.10">
    <property type="entry name" value="Transferase(Phosphotransferase) domain 1"/>
    <property type="match status" value="1"/>
</dbReference>
<evidence type="ECO:0000313" key="6">
    <source>
        <dbReference type="EMBL" id="KAF9153954.1"/>
    </source>
</evidence>
<dbReference type="OrthoDB" id="2156052at2759"/>
<dbReference type="InterPro" id="IPR045379">
    <property type="entry name" value="Crinkler_N"/>
</dbReference>
<feature type="domain" description="Protein kinase" evidence="5">
    <location>
        <begin position="362"/>
        <end position="528"/>
    </location>
</feature>
<dbReference type="GO" id="GO:0043657">
    <property type="term" value="C:host cell"/>
    <property type="evidence" value="ECO:0007669"/>
    <property type="project" value="UniProtKB-SubCell"/>
</dbReference>
<comment type="caution">
    <text evidence="6">The sequence shown here is derived from an EMBL/GenBank/DDBJ whole genome shotgun (WGS) entry which is preliminary data.</text>
</comment>
<dbReference type="InterPro" id="IPR052396">
    <property type="entry name" value="Meiotic_Drive_Suppr_Kinase"/>
</dbReference>
<organism evidence="6 7">
    <name type="scientific">Linnemannia schmuckeri</name>
    <dbReference type="NCBI Taxonomy" id="64567"/>
    <lineage>
        <taxon>Eukaryota</taxon>
        <taxon>Fungi</taxon>
        <taxon>Fungi incertae sedis</taxon>
        <taxon>Mucoromycota</taxon>
        <taxon>Mortierellomycotina</taxon>
        <taxon>Mortierellomycetes</taxon>
        <taxon>Mortierellales</taxon>
        <taxon>Mortierellaceae</taxon>
        <taxon>Linnemannia</taxon>
    </lineage>
</organism>
<accession>A0A9P5S3H1</accession>
<dbReference type="GO" id="GO:0005576">
    <property type="term" value="C:extracellular region"/>
    <property type="evidence" value="ECO:0007669"/>
    <property type="project" value="UniProtKB-SubCell"/>
</dbReference>
<protein>
    <recommendedName>
        <fullName evidence="5">Protein kinase domain-containing protein</fullName>
    </recommendedName>
</protein>
<dbReference type="Proteomes" id="UP000748756">
    <property type="component" value="Unassembled WGS sequence"/>
</dbReference>
<dbReference type="InterPro" id="IPR008266">
    <property type="entry name" value="Tyr_kinase_AS"/>
</dbReference>
<dbReference type="GO" id="GO:0004672">
    <property type="term" value="F:protein kinase activity"/>
    <property type="evidence" value="ECO:0007669"/>
    <property type="project" value="InterPro"/>
</dbReference>
<sequence>MTDDRPTVLCLVDGDPISKVFALTIPLTETIGQLRSTIHLSKPIWFRDLEAEDLTLWHVSIPTTDDDDDEIPILLNTRPEKKKLKATTRLLKVFDTELPDDTIHIIVQRPRPVTPSVHLWTDFKDSVCSMALDSISQYPHPQFKEEREFGPEVSLQELFSNDIGSVKRLPPFAKTTRIMGLPRGIPDLVCMKKGDDFDDPESILFPLEIKRPIFLRSKNLVRDYEQQKQQERSGMAAGPVQRALKQAFGYMRLNGYRYGVLSTYEQTWFLMRVEQNSTGLWVSPTVAFDSTEPTLLQCYLWFIRKAHNDHEWIMDPPNDQELETILEDENPPDDKRERKDSQLRMKTRSSSKGTTRVVLPAFDNMELISHDERAQTYKASWQGRNVVVKKCDLWNERPIAQELKHEARIYQVLRTLQGRYIPTLRIAAVADGMEVVLVTDFVGCDISRVRLDNADQGKIRAALSAIHDLGVVHGDLRPQNILVQRDGSTSSFYFVDFGLSRITTDKSELFQETTVLNSLLGNLATVRP</sequence>
<dbReference type="Pfam" id="PF00069">
    <property type="entry name" value="Pkinase"/>
    <property type="match status" value="1"/>
</dbReference>
<dbReference type="PANTHER" id="PTHR37171:SF1">
    <property type="entry name" value="SERINE_THREONINE-PROTEIN KINASE YRZF-RELATED"/>
    <property type="match status" value="1"/>
</dbReference>
<reference evidence="6" key="1">
    <citation type="journal article" date="2020" name="Fungal Divers.">
        <title>Resolving the Mortierellaceae phylogeny through synthesis of multi-gene phylogenetics and phylogenomics.</title>
        <authorList>
            <person name="Vandepol N."/>
            <person name="Liber J."/>
            <person name="Desiro A."/>
            <person name="Na H."/>
            <person name="Kennedy M."/>
            <person name="Barry K."/>
            <person name="Grigoriev I.V."/>
            <person name="Miller A.N."/>
            <person name="O'Donnell K."/>
            <person name="Stajich J.E."/>
            <person name="Bonito G."/>
        </authorList>
    </citation>
    <scope>NUCLEOTIDE SEQUENCE</scope>
    <source>
        <strain evidence="6">NRRL 6426</strain>
    </source>
</reference>